<keyword evidence="4 11" id="KW-0378">Hydrolase</keyword>
<dbReference type="Pfam" id="PF00270">
    <property type="entry name" value="DEAD"/>
    <property type="match status" value="1"/>
</dbReference>
<evidence type="ECO:0000256" key="9">
    <source>
        <dbReference type="ARBA" id="ARBA00074363"/>
    </source>
</evidence>
<feature type="domain" description="Helicase ATP-binding" evidence="13">
    <location>
        <begin position="32"/>
        <end position="206"/>
    </location>
</feature>
<dbReference type="GO" id="GO:0016787">
    <property type="term" value="F:hydrolase activity"/>
    <property type="evidence" value="ECO:0007669"/>
    <property type="project" value="UniProtKB-KW"/>
</dbReference>
<dbReference type="GO" id="GO:0005829">
    <property type="term" value="C:cytosol"/>
    <property type="evidence" value="ECO:0007669"/>
    <property type="project" value="TreeGrafter"/>
</dbReference>
<dbReference type="GO" id="GO:0009266">
    <property type="term" value="P:response to temperature stimulus"/>
    <property type="evidence" value="ECO:0007669"/>
    <property type="project" value="UniProtKB-ARBA"/>
</dbReference>
<dbReference type="CDD" id="cd18787">
    <property type="entry name" value="SF2_C_DEAD"/>
    <property type="match status" value="1"/>
</dbReference>
<evidence type="ECO:0000256" key="12">
    <source>
        <dbReference type="SAM" id="MobiDB-lite"/>
    </source>
</evidence>
<keyword evidence="17" id="KW-1185">Reference proteome</keyword>
<dbReference type="Pfam" id="PF00271">
    <property type="entry name" value="Helicase_C"/>
    <property type="match status" value="1"/>
</dbReference>
<dbReference type="EMBL" id="JAAAWP010000008">
    <property type="protein sequence ID" value="NDW22554.1"/>
    <property type="molecule type" value="Genomic_DNA"/>
</dbReference>
<dbReference type="CDD" id="cd00268">
    <property type="entry name" value="DEADc"/>
    <property type="match status" value="1"/>
</dbReference>
<dbReference type="EC" id="3.6.4.13" evidence="1"/>
<gene>
    <name evidence="16" type="ORF">GTW09_13555</name>
</gene>
<dbReference type="PROSITE" id="PS51194">
    <property type="entry name" value="HELICASE_CTER"/>
    <property type="match status" value="1"/>
</dbReference>
<dbReference type="GO" id="GO:0042255">
    <property type="term" value="P:ribosome assembly"/>
    <property type="evidence" value="ECO:0007669"/>
    <property type="project" value="UniProtKB-ARBA"/>
</dbReference>
<protein>
    <recommendedName>
        <fullName evidence="9">DEAD-box ATP-dependent RNA helicase RhpA</fullName>
        <ecNumber evidence="1">3.6.4.13</ecNumber>
    </recommendedName>
</protein>
<dbReference type="Gene3D" id="3.40.50.300">
    <property type="entry name" value="P-loop containing nucleotide triphosphate hydrolases"/>
    <property type="match status" value="2"/>
</dbReference>
<dbReference type="InterPro" id="IPR014001">
    <property type="entry name" value="Helicase_ATP-bd"/>
</dbReference>
<keyword evidence="2" id="KW-0963">Cytoplasm</keyword>
<dbReference type="InterPro" id="IPR001650">
    <property type="entry name" value="Helicase_C-like"/>
</dbReference>
<dbReference type="GO" id="GO:0003724">
    <property type="term" value="F:RNA helicase activity"/>
    <property type="evidence" value="ECO:0007669"/>
    <property type="project" value="UniProtKB-EC"/>
</dbReference>
<dbReference type="InterPro" id="IPR011545">
    <property type="entry name" value="DEAD/DEAH_box_helicase_dom"/>
</dbReference>
<evidence type="ECO:0000259" key="15">
    <source>
        <dbReference type="PROSITE" id="PS51195"/>
    </source>
</evidence>
<comment type="similarity">
    <text evidence="7 11">Belongs to the DEAD box helicase family.</text>
</comment>
<dbReference type="PANTHER" id="PTHR47959">
    <property type="entry name" value="ATP-DEPENDENT RNA HELICASE RHLE-RELATED"/>
    <property type="match status" value="1"/>
</dbReference>
<reference evidence="16 17" key="1">
    <citation type="submission" date="2020-01" db="EMBL/GenBank/DDBJ databases">
        <title>Genomes of bacteria type strains.</title>
        <authorList>
            <person name="Chen J."/>
            <person name="Zhu S."/>
            <person name="Yang J."/>
        </authorList>
    </citation>
    <scope>NUCLEOTIDE SEQUENCE [LARGE SCALE GENOMIC DNA]</scope>
    <source>
        <strain evidence="16 17">LMG 22958</strain>
    </source>
</reference>
<dbReference type="GO" id="GO:0003676">
    <property type="term" value="F:nucleic acid binding"/>
    <property type="evidence" value="ECO:0007669"/>
    <property type="project" value="InterPro"/>
</dbReference>
<evidence type="ECO:0000256" key="6">
    <source>
        <dbReference type="ARBA" id="ARBA00022840"/>
    </source>
</evidence>
<dbReference type="InterPro" id="IPR000629">
    <property type="entry name" value="RNA-helicase_DEAD-box_CS"/>
</dbReference>
<dbReference type="PROSITE" id="PS51195">
    <property type="entry name" value="Q_MOTIF"/>
    <property type="match status" value="1"/>
</dbReference>
<dbReference type="Proteomes" id="UP000478837">
    <property type="component" value="Unassembled WGS sequence"/>
</dbReference>
<sequence>MPFSDLGLCTELLNTITDKGYVEPSPIQSKAIPVVLSQRDLIAIAQTGTGKTASFSLPILQRLVDMQRADAHCVKALIIAPTRELAAQVAANVATYGRNMNIRSTAVFGGVRIEPQKYELEQGVDILIATPGRLVDLYQQGAINFDHVEILVLDEADRMLDLGFIDHIHSIQNLLPKKRQTLLFSATFSKEVKALAATMVKTPITIELATARDHIENITQVLHPVDKERKHELLIHLLNNNDWSQILVFTRTKRGADELRNELEALGIAAESIHANRTQQARTLALDGFRNGSLKVLIGTDLAARGIDIQQLPCVINIDLPYVPEDYIHRIGRTGRASSSGLAISLYSDDEAKQLRAIERMLGRQFKKTFISEFTPKPKPPEIKKDQKTDDLYGNFEAFDKPKGKGKSKGRRKRR</sequence>
<feature type="region of interest" description="Disordered" evidence="12">
    <location>
        <begin position="373"/>
        <end position="415"/>
    </location>
</feature>
<proteinExistence type="inferred from homology"/>
<feature type="compositionally biased region" description="Basic and acidic residues" evidence="12">
    <location>
        <begin position="379"/>
        <end position="391"/>
    </location>
</feature>
<keyword evidence="3 11" id="KW-0547">Nucleotide-binding</keyword>
<evidence type="ECO:0000256" key="10">
    <source>
        <dbReference type="PROSITE-ProRule" id="PRU00552"/>
    </source>
</evidence>
<feature type="compositionally biased region" description="Basic residues" evidence="12">
    <location>
        <begin position="404"/>
        <end position="415"/>
    </location>
</feature>
<comment type="caution">
    <text evidence="16">The sequence shown here is derived from an EMBL/GenBank/DDBJ whole genome shotgun (WGS) entry which is preliminary data.</text>
</comment>
<organism evidence="16 17">
    <name type="scientific">Alteromonas hispanica</name>
    <dbReference type="NCBI Taxonomy" id="315421"/>
    <lineage>
        <taxon>Bacteria</taxon>
        <taxon>Pseudomonadati</taxon>
        <taxon>Pseudomonadota</taxon>
        <taxon>Gammaproteobacteria</taxon>
        <taxon>Alteromonadales</taxon>
        <taxon>Alteromonadaceae</taxon>
        <taxon>Alteromonas/Salinimonas group</taxon>
        <taxon>Alteromonas</taxon>
    </lineage>
</organism>
<feature type="short sequence motif" description="Q motif" evidence="10">
    <location>
        <begin position="1"/>
        <end position="29"/>
    </location>
</feature>
<evidence type="ECO:0000256" key="11">
    <source>
        <dbReference type="RuleBase" id="RU000492"/>
    </source>
</evidence>
<evidence type="ECO:0000256" key="4">
    <source>
        <dbReference type="ARBA" id="ARBA00022801"/>
    </source>
</evidence>
<keyword evidence="5 11" id="KW-0347">Helicase</keyword>
<name>A0A6L9MWB3_9ALTE</name>
<comment type="catalytic activity">
    <reaction evidence="8">
        <text>ATP + H2O = ADP + phosphate + H(+)</text>
        <dbReference type="Rhea" id="RHEA:13065"/>
        <dbReference type="ChEBI" id="CHEBI:15377"/>
        <dbReference type="ChEBI" id="CHEBI:15378"/>
        <dbReference type="ChEBI" id="CHEBI:30616"/>
        <dbReference type="ChEBI" id="CHEBI:43474"/>
        <dbReference type="ChEBI" id="CHEBI:456216"/>
        <dbReference type="EC" id="3.6.4.13"/>
    </reaction>
</comment>
<evidence type="ECO:0000259" key="13">
    <source>
        <dbReference type="PROSITE" id="PS51192"/>
    </source>
</evidence>
<dbReference type="FunFam" id="3.40.50.300:FF:000108">
    <property type="entry name" value="ATP-dependent RNA helicase RhlE"/>
    <property type="match status" value="1"/>
</dbReference>
<dbReference type="PROSITE" id="PS51192">
    <property type="entry name" value="HELICASE_ATP_BIND_1"/>
    <property type="match status" value="1"/>
</dbReference>
<dbReference type="PANTHER" id="PTHR47959:SF13">
    <property type="entry name" value="ATP-DEPENDENT RNA HELICASE RHLE"/>
    <property type="match status" value="1"/>
</dbReference>
<evidence type="ECO:0000256" key="8">
    <source>
        <dbReference type="ARBA" id="ARBA00047984"/>
    </source>
</evidence>
<dbReference type="InterPro" id="IPR044742">
    <property type="entry name" value="DEAD/DEAH_RhlB"/>
</dbReference>
<evidence type="ECO:0000256" key="3">
    <source>
        <dbReference type="ARBA" id="ARBA00022741"/>
    </source>
</evidence>
<evidence type="ECO:0000256" key="2">
    <source>
        <dbReference type="ARBA" id="ARBA00022490"/>
    </source>
</evidence>
<dbReference type="GO" id="GO:0005524">
    <property type="term" value="F:ATP binding"/>
    <property type="evidence" value="ECO:0007669"/>
    <property type="project" value="UniProtKB-KW"/>
</dbReference>
<dbReference type="InterPro" id="IPR014014">
    <property type="entry name" value="RNA_helicase_DEAD_Q_motif"/>
</dbReference>
<dbReference type="SMART" id="SM00487">
    <property type="entry name" value="DEXDc"/>
    <property type="match status" value="1"/>
</dbReference>
<evidence type="ECO:0000256" key="1">
    <source>
        <dbReference type="ARBA" id="ARBA00012552"/>
    </source>
</evidence>
<evidence type="ECO:0000259" key="14">
    <source>
        <dbReference type="PROSITE" id="PS51194"/>
    </source>
</evidence>
<dbReference type="RefSeq" id="WP_163112313.1">
    <property type="nucleotide sequence ID" value="NZ_JAAAWP010000008.1"/>
</dbReference>
<keyword evidence="6 11" id="KW-0067">ATP-binding</keyword>
<dbReference type="InterPro" id="IPR027417">
    <property type="entry name" value="P-loop_NTPase"/>
</dbReference>
<accession>A0A6L9MWB3</accession>
<evidence type="ECO:0000313" key="17">
    <source>
        <dbReference type="Proteomes" id="UP000478837"/>
    </source>
</evidence>
<feature type="domain" description="DEAD-box RNA helicase Q" evidence="15">
    <location>
        <begin position="1"/>
        <end position="29"/>
    </location>
</feature>
<evidence type="ECO:0000256" key="5">
    <source>
        <dbReference type="ARBA" id="ARBA00022806"/>
    </source>
</evidence>
<dbReference type="SMART" id="SM00490">
    <property type="entry name" value="HELICc"/>
    <property type="match status" value="1"/>
</dbReference>
<dbReference type="AlphaFoldDB" id="A0A6L9MWB3"/>
<feature type="domain" description="Helicase C-terminal" evidence="14">
    <location>
        <begin position="217"/>
        <end position="382"/>
    </location>
</feature>
<dbReference type="PROSITE" id="PS00039">
    <property type="entry name" value="DEAD_ATP_HELICASE"/>
    <property type="match status" value="1"/>
</dbReference>
<evidence type="ECO:0000256" key="7">
    <source>
        <dbReference type="ARBA" id="ARBA00038437"/>
    </source>
</evidence>
<dbReference type="SUPFAM" id="SSF52540">
    <property type="entry name" value="P-loop containing nucleoside triphosphate hydrolases"/>
    <property type="match status" value="1"/>
</dbReference>
<evidence type="ECO:0000313" key="16">
    <source>
        <dbReference type="EMBL" id="NDW22554.1"/>
    </source>
</evidence>
<dbReference type="InterPro" id="IPR050079">
    <property type="entry name" value="DEAD_box_RNA_helicase"/>
</dbReference>